<dbReference type="GO" id="GO:0006508">
    <property type="term" value="P:proteolysis"/>
    <property type="evidence" value="ECO:0007669"/>
    <property type="project" value="UniProtKB-KW"/>
</dbReference>
<dbReference type="GO" id="GO:0042254">
    <property type="term" value="P:ribosome biogenesis"/>
    <property type="evidence" value="ECO:0007669"/>
    <property type="project" value="UniProtKB-KW"/>
</dbReference>
<evidence type="ECO:0000256" key="2">
    <source>
        <dbReference type="ARBA" id="ARBA00022670"/>
    </source>
</evidence>
<evidence type="ECO:0000256" key="6">
    <source>
        <dbReference type="ARBA" id="ARBA00044538"/>
    </source>
</evidence>
<evidence type="ECO:0000313" key="7">
    <source>
        <dbReference type="EMBL" id="SHN03787.1"/>
    </source>
</evidence>
<dbReference type="EMBL" id="FRCP01000030">
    <property type="protein sequence ID" value="SHN03787.1"/>
    <property type="molecule type" value="Genomic_DNA"/>
</dbReference>
<dbReference type="GO" id="GO:0008234">
    <property type="term" value="F:cysteine-type peptidase activity"/>
    <property type="evidence" value="ECO:0007669"/>
    <property type="project" value="UniProtKB-KW"/>
</dbReference>
<evidence type="ECO:0000313" key="8">
    <source>
        <dbReference type="Proteomes" id="UP000184038"/>
    </source>
</evidence>
<evidence type="ECO:0000256" key="4">
    <source>
        <dbReference type="ARBA" id="ARBA00022807"/>
    </source>
</evidence>
<dbReference type="STRING" id="1120996.SAMN02746066_04542"/>
<dbReference type="RefSeq" id="WP_073291762.1">
    <property type="nucleotide sequence ID" value="NZ_FRCP01000030.1"/>
</dbReference>
<dbReference type="InterPro" id="IPR007422">
    <property type="entry name" value="Peptidase_Prp"/>
</dbReference>
<dbReference type="OrthoDB" id="48998at2"/>
<sequence>MTRITPIKEKNKLVGFKLDGHASFRNCGYDIVCAAISCLSINMINSLQEIAHKEVDVYQGNGFVEYRLHDKPSIQSNILLESARLGYMSIAEEYPNNIEYKRK</sequence>
<keyword evidence="1" id="KW-0690">Ribosome biogenesis</keyword>
<keyword evidence="4" id="KW-0788">Thiol protease</keyword>
<dbReference type="Pfam" id="PF04327">
    <property type="entry name" value="Peptidase_Prp"/>
    <property type="match status" value="1"/>
</dbReference>
<dbReference type="SUPFAM" id="SSF118010">
    <property type="entry name" value="TM1457-like"/>
    <property type="match status" value="1"/>
</dbReference>
<keyword evidence="8" id="KW-1185">Reference proteome</keyword>
<dbReference type="Proteomes" id="UP000184038">
    <property type="component" value="Unassembled WGS sequence"/>
</dbReference>
<keyword evidence="2" id="KW-0645">Protease</keyword>
<reference evidence="7 8" key="1">
    <citation type="submission" date="2016-11" db="EMBL/GenBank/DDBJ databases">
        <authorList>
            <person name="Jaros S."/>
            <person name="Januszkiewicz K."/>
            <person name="Wedrychowicz H."/>
        </authorList>
    </citation>
    <scope>NUCLEOTIDE SEQUENCE [LARGE SCALE GENOMIC DNA]</scope>
    <source>
        <strain evidence="7 8">DSM 15930</strain>
    </source>
</reference>
<proteinExistence type="inferred from homology"/>
<dbReference type="InterPro" id="IPR036764">
    <property type="entry name" value="Peptidase_Prp_sf"/>
</dbReference>
<comment type="similarity">
    <text evidence="5">Belongs to the Prp family.</text>
</comment>
<dbReference type="Gene3D" id="3.30.70.1490">
    <property type="entry name" value="Cysteine protease Prp"/>
    <property type="match status" value="1"/>
</dbReference>
<keyword evidence="3" id="KW-0378">Hydrolase</keyword>
<dbReference type="PANTHER" id="PTHR39178">
    <property type="entry name" value="HYPOTHETICAL RIBOSOME-ASSOCIATED PROTEIN"/>
    <property type="match status" value="1"/>
</dbReference>
<organism evidence="7 8">
    <name type="scientific">Anaerosporobacter mobilis DSM 15930</name>
    <dbReference type="NCBI Taxonomy" id="1120996"/>
    <lineage>
        <taxon>Bacteria</taxon>
        <taxon>Bacillati</taxon>
        <taxon>Bacillota</taxon>
        <taxon>Clostridia</taxon>
        <taxon>Lachnospirales</taxon>
        <taxon>Lachnospiraceae</taxon>
        <taxon>Anaerosporobacter</taxon>
    </lineage>
</organism>
<accession>A0A1M7NIX4</accession>
<protein>
    <recommendedName>
        <fullName evidence="6">Ribosomal processing cysteine protease Prp</fullName>
    </recommendedName>
</protein>
<gene>
    <name evidence="7" type="ORF">SAMN02746066_04542</name>
</gene>
<dbReference type="AlphaFoldDB" id="A0A1M7NIX4"/>
<dbReference type="CDD" id="cd16332">
    <property type="entry name" value="Prp-like"/>
    <property type="match status" value="1"/>
</dbReference>
<dbReference type="PANTHER" id="PTHR39178:SF1">
    <property type="entry name" value="RIBOSOMAL-PROCESSING CYSTEINE PROTEASE PRP"/>
    <property type="match status" value="1"/>
</dbReference>
<evidence type="ECO:0000256" key="1">
    <source>
        <dbReference type="ARBA" id="ARBA00022517"/>
    </source>
</evidence>
<evidence type="ECO:0000256" key="3">
    <source>
        <dbReference type="ARBA" id="ARBA00022801"/>
    </source>
</evidence>
<evidence type="ECO:0000256" key="5">
    <source>
        <dbReference type="ARBA" id="ARBA00044503"/>
    </source>
</evidence>
<name>A0A1M7NIX4_9FIRM</name>